<feature type="domain" description="MotA/TolQ/ExbB proton channel" evidence="9">
    <location>
        <begin position="123"/>
        <end position="206"/>
    </location>
</feature>
<dbReference type="InterPro" id="IPR002898">
    <property type="entry name" value="MotA_ExbB_proton_chnl"/>
</dbReference>
<evidence type="ECO:0000256" key="3">
    <source>
        <dbReference type="ARBA" id="ARBA00022692"/>
    </source>
</evidence>
<evidence type="ECO:0000256" key="7">
    <source>
        <dbReference type="SAM" id="Coils"/>
    </source>
</evidence>
<gene>
    <name evidence="10" type="ORF">F1B92_08075</name>
</gene>
<reference evidence="10 11" key="1">
    <citation type="submission" date="2019-09" db="EMBL/GenBank/DDBJ databases">
        <authorList>
            <person name="Silva M."/>
            <person name="Pereira G."/>
            <person name="Lopes-Da-Costa L."/>
            <person name="Silva E."/>
        </authorList>
    </citation>
    <scope>NUCLEOTIDE SEQUENCE [LARGE SCALE GENOMIC DNA]</scope>
    <source>
        <strain evidence="10 11">FMV-PI01</strain>
    </source>
</reference>
<evidence type="ECO:0000256" key="4">
    <source>
        <dbReference type="ARBA" id="ARBA00022989"/>
    </source>
</evidence>
<keyword evidence="6" id="KW-0813">Transport</keyword>
<feature type="coiled-coil region" evidence="7">
    <location>
        <begin position="346"/>
        <end position="399"/>
    </location>
</feature>
<evidence type="ECO:0000256" key="1">
    <source>
        <dbReference type="ARBA" id="ARBA00004429"/>
    </source>
</evidence>
<sequence>MENKNEFDFSLPEDSTRSLFSVYFKIIIVPVLIYLVFLAGYFDVINFKVELHSILMMGFLLFMALIFARHSAEYGCCLFEDQILVFKSGLKDYIMNHLTVVGNKKKSNATFENFISDFTNGIRNKNYSSVAAGVFPMLGILGTFISIAISMPQFSSSDINSLESEISQLLGGVGTAFYVSIFGIFLALWWIYFEKKGISRFEKLMFKYKTATKIFFWDKDEISQNLMQEILNQNKKMVNSFENALNTEFIKNLSNALNDEFETFKNMVNYQKKALEISSNGLKEVNEKIYKFEKSSSNLNSDLENSILKTNKLNLNLEETYINLSKLFEANHKFLEKNSLNFNSSIQILKNEIEEFKKALLNINSQILNLHNQSMQNFKNSLQEDIDNFKNLIIKESRKIDNSDIIEELKKSLENIDLNSKFINNLEADESR</sequence>
<dbReference type="Pfam" id="PF01618">
    <property type="entry name" value="MotA_ExbB"/>
    <property type="match status" value="1"/>
</dbReference>
<reference evidence="10 11" key="2">
    <citation type="submission" date="2020-03" db="EMBL/GenBank/DDBJ databases">
        <title>Campylobacter portucalensis sp. nov., a new species of Campylobacter isolated from the reproductive tract of bulls.</title>
        <authorList>
            <person name="Silva M.F."/>
            <person name="Pereira G."/>
            <person name="Carneiro C."/>
            <person name="Hemphill A."/>
            <person name="Mateus L."/>
            <person name="Lopes-Da-Costa L."/>
            <person name="Silva E."/>
        </authorList>
    </citation>
    <scope>NUCLEOTIDE SEQUENCE [LARGE SCALE GENOMIC DNA]</scope>
    <source>
        <strain evidence="10 11">FMV-PI01</strain>
    </source>
</reference>
<feature type="transmembrane region" description="Helical" evidence="8">
    <location>
        <begin position="130"/>
        <end position="149"/>
    </location>
</feature>
<evidence type="ECO:0000256" key="6">
    <source>
        <dbReference type="RuleBase" id="RU004057"/>
    </source>
</evidence>
<dbReference type="GO" id="GO:0015031">
    <property type="term" value="P:protein transport"/>
    <property type="evidence" value="ECO:0007669"/>
    <property type="project" value="UniProtKB-KW"/>
</dbReference>
<keyword evidence="6" id="KW-0653">Protein transport</keyword>
<keyword evidence="5 8" id="KW-0472">Membrane</keyword>
<comment type="caution">
    <text evidence="10">The sequence shown here is derived from an EMBL/GenBank/DDBJ whole genome shotgun (WGS) entry which is preliminary data.</text>
</comment>
<organism evidence="10 11">
    <name type="scientific">Campylobacter portucalensis</name>
    <dbReference type="NCBI Taxonomy" id="2608384"/>
    <lineage>
        <taxon>Bacteria</taxon>
        <taxon>Pseudomonadati</taxon>
        <taxon>Campylobacterota</taxon>
        <taxon>Epsilonproteobacteria</taxon>
        <taxon>Campylobacterales</taxon>
        <taxon>Campylobacteraceae</taxon>
        <taxon>Campylobacter</taxon>
    </lineage>
</organism>
<evidence type="ECO:0000256" key="8">
    <source>
        <dbReference type="SAM" id="Phobius"/>
    </source>
</evidence>
<keyword evidence="7" id="KW-0175">Coiled coil</keyword>
<evidence type="ECO:0000313" key="11">
    <source>
        <dbReference type="Proteomes" id="UP000476338"/>
    </source>
</evidence>
<dbReference type="Proteomes" id="UP000476338">
    <property type="component" value="Unassembled WGS sequence"/>
</dbReference>
<evidence type="ECO:0000256" key="5">
    <source>
        <dbReference type="ARBA" id="ARBA00023136"/>
    </source>
</evidence>
<evidence type="ECO:0000259" key="9">
    <source>
        <dbReference type="Pfam" id="PF01618"/>
    </source>
</evidence>
<protein>
    <recommendedName>
        <fullName evidence="9">MotA/TolQ/ExbB proton channel domain-containing protein</fullName>
    </recommendedName>
</protein>
<keyword evidence="3 8" id="KW-0812">Transmembrane</keyword>
<feature type="transmembrane region" description="Helical" evidence="8">
    <location>
        <begin position="169"/>
        <end position="193"/>
    </location>
</feature>
<proteinExistence type="inferred from homology"/>
<keyword evidence="2" id="KW-1003">Cell membrane</keyword>
<comment type="similarity">
    <text evidence="6">Belongs to the exbB/tolQ family.</text>
</comment>
<feature type="transmembrane region" description="Helical" evidence="8">
    <location>
        <begin position="51"/>
        <end position="68"/>
    </location>
</feature>
<dbReference type="GO" id="GO:0005886">
    <property type="term" value="C:plasma membrane"/>
    <property type="evidence" value="ECO:0007669"/>
    <property type="project" value="UniProtKB-SubCell"/>
</dbReference>
<feature type="transmembrane region" description="Helical" evidence="8">
    <location>
        <begin position="20"/>
        <end position="39"/>
    </location>
</feature>
<dbReference type="AlphaFoldDB" id="A0A6L5WM84"/>
<dbReference type="EMBL" id="VWSJ01000039">
    <property type="protein sequence ID" value="MSN97115.1"/>
    <property type="molecule type" value="Genomic_DNA"/>
</dbReference>
<dbReference type="RefSeq" id="WP_154571364.1">
    <property type="nucleotide sequence ID" value="NZ_VWSJ01000039.1"/>
</dbReference>
<evidence type="ECO:0000313" key="10">
    <source>
        <dbReference type="EMBL" id="MSN97115.1"/>
    </source>
</evidence>
<comment type="subcellular location">
    <subcellularLocation>
        <location evidence="1">Cell inner membrane</location>
        <topology evidence="1">Multi-pass membrane protein</topology>
    </subcellularLocation>
    <subcellularLocation>
        <location evidence="6">Membrane</location>
        <topology evidence="6">Multi-pass membrane protein</topology>
    </subcellularLocation>
</comment>
<accession>A0A6L5WM84</accession>
<evidence type="ECO:0000256" key="2">
    <source>
        <dbReference type="ARBA" id="ARBA00022475"/>
    </source>
</evidence>
<name>A0A6L5WM84_9BACT</name>
<keyword evidence="11" id="KW-1185">Reference proteome</keyword>
<keyword evidence="4 8" id="KW-1133">Transmembrane helix</keyword>